<dbReference type="EMBL" id="JAHCDA010000003">
    <property type="protein sequence ID" value="MBS7812832.1"/>
    <property type="molecule type" value="Genomic_DNA"/>
</dbReference>
<dbReference type="InterPro" id="IPR029063">
    <property type="entry name" value="SAM-dependent_MTases_sf"/>
</dbReference>
<protein>
    <recommendedName>
        <fullName evidence="3">Class I SAM-dependent methyltransferase</fullName>
    </recommendedName>
</protein>
<accession>A0ABS5QGM1</accession>
<proteinExistence type="predicted"/>
<evidence type="ECO:0000313" key="1">
    <source>
        <dbReference type="EMBL" id="MBS7812832.1"/>
    </source>
</evidence>
<comment type="caution">
    <text evidence="1">The sequence shown here is derived from an EMBL/GenBank/DDBJ whole genome shotgun (WGS) entry which is preliminary data.</text>
</comment>
<dbReference type="Gene3D" id="3.40.50.150">
    <property type="entry name" value="Vaccinia Virus protein VP39"/>
    <property type="match status" value="1"/>
</dbReference>
<organism evidence="1 2">
    <name type="scientific">Roseococcus pinisoli</name>
    <dbReference type="NCBI Taxonomy" id="2835040"/>
    <lineage>
        <taxon>Bacteria</taxon>
        <taxon>Pseudomonadati</taxon>
        <taxon>Pseudomonadota</taxon>
        <taxon>Alphaproteobacteria</taxon>
        <taxon>Acetobacterales</taxon>
        <taxon>Roseomonadaceae</taxon>
        <taxon>Roseococcus</taxon>
    </lineage>
</organism>
<dbReference type="RefSeq" id="WP_213671514.1">
    <property type="nucleotide sequence ID" value="NZ_JAHCDA010000003.1"/>
</dbReference>
<dbReference type="Proteomes" id="UP000766336">
    <property type="component" value="Unassembled WGS sequence"/>
</dbReference>
<evidence type="ECO:0008006" key="3">
    <source>
        <dbReference type="Google" id="ProtNLM"/>
    </source>
</evidence>
<evidence type="ECO:0000313" key="2">
    <source>
        <dbReference type="Proteomes" id="UP000766336"/>
    </source>
</evidence>
<sequence length="263" mass="28697">MRQPPHAPLFGVIERLQGDMPWGSFLDAGTGVKSALWASDLATARWTGVSADPSHLAETRASLCGALRPQDRLVAGNWTDPALLAGEVHDVVLAEYLVGAVEGFSPYFQESLFRRLRALVGRRLYVVGLDPYVVGGVEGEAGRLVQAIGRFRDACTLLAGETPYREFPAEWVLARLEQAGFRVLFAQRFPNRYPMAWVEMQLATGQALLERIPDRRLTRELAAQAGRLRKSAAALIASLGALPHGFDYVVAAEPDDGMGARRG</sequence>
<keyword evidence="2" id="KW-1185">Reference proteome</keyword>
<reference evidence="1 2" key="1">
    <citation type="submission" date="2021-05" db="EMBL/GenBank/DDBJ databases">
        <title>Roseococcus sp. XZZS9, whole genome shotgun sequencing project.</title>
        <authorList>
            <person name="Zhao G."/>
            <person name="Shen L."/>
        </authorList>
    </citation>
    <scope>NUCLEOTIDE SEQUENCE [LARGE SCALE GENOMIC DNA]</scope>
    <source>
        <strain evidence="1 2">XZZS9</strain>
    </source>
</reference>
<name>A0ABS5QGM1_9PROT</name>
<gene>
    <name evidence="1" type="ORF">KHU32_17920</name>
</gene>
<dbReference type="SUPFAM" id="SSF53335">
    <property type="entry name" value="S-adenosyl-L-methionine-dependent methyltransferases"/>
    <property type="match status" value="1"/>
</dbReference>